<dbReference type="EMBL" id="PXVC01000102">
    <property type="protein sequence ID" value="PSI00567.1"/>
    <property type="molecule type" value="Genomic_DNA"/>
</dbReference>
<evidence type="ECO:0008006" key="3">
    <source>
        <dbReference type="Google" id="ProtNLM"/>
    </source>
</evidence>
<dbReference type="Proteomes" id="UP000240206">
    <property type="component" value="Unassembled WGS sequence"/>
</dbReference>
<comment type="caution">
    <text evidence="1">The sequence shown here is derived from an EMBL/GenBank/DDBJ whole genome shotgun (WGS) entry which is preliminary data.</text>
</comment>
<accession>A0A2P7EBG4</accession>
<reference evidence="2" key="1">
    <citation type="submission" date="2018-03" db="EMBL/GenBank/DDBJ databases">
        <title>Ecological and genomic features of two cosmopolitan and abundant freshwater picocyanobacteria.</title>
        <authorList>
            <person name="Cabello-Yeves P.J."/>
            <person name="Picazo A."/>
            <person name="Camacho A."/>
            <person name="Callieri C."/>
            <person name="Rosselli R."/>
            <person name="Roda-Garcia J."/>
            <person name="Coutinho F.H."/>
            <person name="Rodriguez-Valera F."/>
        </authorList>
    </citation>
    <scope>NUCLEOTIDE SEQUENCE [LARGE SCALE GENOMIC DNA]</scope>
    <source>
        <strain evidence="2">Tous</strain>
    </source>
</reference>
<gene>
    <name evidence="1" type="ORF">C7K08_12480</name>
</gene>
<proteinExistence type="predicted"/>
<organism evidence="1 2">
    <name type="scientific">Synechococcus lacustris str. Tous</name>
    <dbReference type="NCBI Taxonomy" id="1910958"/>
    <lineage>
        <taxon>Bacteria</taxon>
        <taxon>Bacillati</taxon>
        <taxon>Cyanobacteriota</taxon>
        <taxon>Cyanophyceae</taxon>
        <taxon>Synechococcales</taxon>
        <taxon>Synechococcaceae</taxon>
        <taxon>Synechococcus</taxon>
    </lineage>
</organism>
<evidence type="ECO:0000313" key="2">
    <source>
        <dbReference type="Proteomes" id="UP000240206"/>
    </source>
</evidence>
<dbReference type="AlphaFoldDB" id="A0A2P7EBG4"/>
<name>A0A2P7EBG4_9SYNE</name>
<evidence type="ECO:0000313" key="1">
    <source>
        <dbReference type="EMBL" id="PSI00567.1"/>
    </source>
</evidence>
<keyword evidence="2" id="KW-1185">Reference proteome</keyword>
<dbReference type="RefSeq" id="WP_106500914.1">
    <property type="nucleotide sequence ID" value="NZ_PXVC01000102.1"/>
</dbReference>
<sequence>MIRFEGKRLLFVAPPFFGYYNEIIKEIQSRGGIVDWLPDRPLDHPIGKLITRFAPKLVSHVADRIYFDLLSDYGVSSYDYVLVINGQTLSAKFLRSLRASFPGASFILYMWDSVANRRHISDNFAFFDRILSFDPADAVFYGYCLRPLFYTPQFSLSYSHTSFAYDLSFVGTAHSDRYDVISRLTHQLPPAICAFWYLYLQAPWVFYVYRLLKSGMRHSKLDEFRFEPLSMSSVNDIFISSRAVLDINHPRQHGLTMRTFETLGASKKLVTTNANISEYDFYDPANIAVIDRRSPSIPAGFLRSAYSPVAPSIVSRYSLAGWLDEVFGV</sequence>
<protein>
    <recommendedName>
        <fullName evidence="3">Lipopolysaccharide biosynthesis protein</fullName>
    </recommendedName>
</protein>